<name>A0A9N9BNF6_9GLOM</name>
<evidence type="ECO:0000313" key="1">
    <source>
        <dbReference type="EMBL" id="CAG8574189.1"/>
    </source>
</evidence>
<dbReference type="Proteomes" id="UP000789570">
    <property type="component" value="Unassembled WGS sequence"/>
</dbReference>
<dbReference type="OrthoDB" id="2437677at2759"/>
<proteinExistence type="predicted"/>
<gene>
    <name evidence="1" type="ORF">FCALED_LOCUS7247</name>
</gene>
<protein>
    <submittedName>
        <fullName evidence="1">11201_t:CDS:1</fullName>
    </submittedName>
</protein>
<dbReference type="AlphaFoldDB" id="A0A9N9BNF6"/>
<keyword evidence="2" id="KW-1185">Reference proteome</keyword>
<organism evidence="1 2">
    <name type="scientific">Funneliformis caledonium</name>
    <dbReference type="NCBI Taxonomy" id="1117310"/>
    <lineage>
        <taxon>Eukaryota</taxon>
        <taxon>Fungi</taxon>
        <taxon>Fungi incertae sedis</taxon>
        <taxon>Mucoromycota</taxon>
        <taxon>Glomeromycotina</taxon>
        <taxon>Glomeromycetes</taxon>
        <taxon>Glomerales</taxon>
        <taxon>Glomeraceae</taxon>
        <taxon>Funneliformis</taxon>
    </lineage>
</organism>
<accession>A0A9N9BNF6</accession>
<dbReference type="EMBL" id="CAJVPQ010001885">
    <property type="protein sequence ID" value="CAG8574189.1"/>
    <property type="molecule type" value="Genomic_DNA"/>
</dbReference>
<reference evidence="1" key="1">
    <citation type="submission" date="2021-06" db="EMBL/GenBank/DDBJ databases">
        <authorList>
            <person name="Kallberg Y."/>
            <person name="Tangrot J."/>
            <person name="Rosling A."/>
        </authorList>
    </citation>
    <scope>NUCLEOTIDE SEQUENCE</scope>
    <source>
        <strain evidence="1">UK204</strain>
    </source>
</reference>
<comment type="caution">
    <text evidence="1">The sequence shown here is derived from an EMBL/GenBank/DDBJ whole genome shotgun (WGS) entry which is preliminary data.</text>
</comment>
<evidence type="ECO:0000313" key="2">
    <source>
        <dbReference type="Proteomes" id="UP000789570"/>
    </source>
</evidence>
<sequence length="368" mass="42451">MDNEWKNAKLKLENLFTDSKMRGTIKGRLLRIDMKNRLEYFEGNEEEIKASLNTLLLDEHQGFQKEDLREIIRSAVREELSQKNPEVISASNLSDIKIKQIMNKIGMRTIVLCADDFNSLEPISCSPFKWDENKDEPSQMDRVVKWFKEALKLPGGCQVKDVHSQTKIQIHLEGANTIIKGGCDISIGPSATPVVWIETKIKFTNFKESQAMGELFLIDKLHPTHSMTVLTDCGDNWILFLFLIVDDEQTMAICKINNRGVALAVIKQIVLEETNRLNGWLGKLVTHTTVSVPPLLKKTKFFERIEINEDRMSEIIDDLSEQELFNMDIRNRLRLLRDYVGLAEQQQVDQFISHFNDDYENSFPPMFV</sequence>